<dbReference type="GO" id="GO:0006352">
    <property type="term" value="P:DNA-templated transcription initiation"/>
    <property type="evidence" value="ECO:0007669"/>
    <property type="project" value="InterPro"/>
</dbReference>
<keyword evidence="4" id="KW-0548">Nucleotidyltransferase</keyword>
<dbReference type="PANTHER" id="PTHR32248">
    <property type="entry name" value="RNA POLYMERASE SIGMA-54 FACTOR"/>
    <property type="match status" value="1"/>
</dbReference>
<feature type="region of interest" description="Disordered" evidence="9">
    <location>
        <begin position="51"/>
        <end position="111"/>
    </location>
</feature>
<proteinExistence type="inferred from homology"/>
<organism evidence="12 13">
    <name type="scientific">Chlorobaculum parvum (strain DSM 263 / NCIMB 8327)</name>
    <name type="common">Chlorobium vibrioforme subsp. thiosulfatophilum</name>
    <dbReference type="NCBI Taxonomy" id="517417"/>
    <lineage>
        <taxon>Bacteria</taxon>
        <taxon>Pseudomonadati</taxon>
        <taxon>Chlorobiota</taxon>
        <taxon>Chlorobiia</taxon>
        <taxon>Chlorobiales</taxon>
        <taxon>Chlorobiaceae</taxon>
        <taxon>Chlorobaculum</taxon>
    </lineage>
</organism>
<accession>B3QNN6</accession>
<dbReference type="STRING" id="517417.Cpar_1133"/>
<evidence type="ECO:0000256" key="7">
    <source>
        <dbReference type="ARBA" id="ARBA00023125"/>
    </source>
</evidence>
<evidence type="ECO:0000313" key="13">
    <source>
        <dbReference type="Proteomes" id="UP000008811"/>
    </source>
</evidence>
<dbReference type="GO" id="GO:0000428">
    <property type="term" value="C:DNA-directed RNA polymerase complex"/>
    <property type="evidence" value="ECO:0007669"/>
    <property type="project" value="UniProtKB-KW"/>
</dbReference>
<keyword evidence="6" id="KW-0731">Sigma factor</keyword>
<evidence type="ECO:0000256" key="8">
    <source>
        <dbReference type="ARBA" id="ARBA00023163"/>
    </source>
</evidence>
<evidence type="ECO:0000259" key="11">
    <source>
        <dbReference type="Pfam" id="PF04963"/>
    </source>
</evidence>
<dbReference type="HOGENOM" id="CLU_020569_1_1_10"/>
<evidence type="ECO:0000256" key="5">
    <source>
        <dbReference type="ARBA" id="ARBA00023015"/>
    </source>
</evidence>
<evidence type="ECO:0000256" key="9">
    <source>
        <dbReference type="SAM" id="MobiDB-lite"/>
    </source>
</evidence>
<evidence type="ECO:0000259" key="10">
    <source>
        <dbReference type="Pfam" id="PF04552"/>
    </source>
</evidence>
<keyword evidence="5" id="KW-0805">Transcription regulation</keyword>
<dbReference type="PROSITE" id="PS00718">
    <property type="entry name" value="SIGMA54_2"/>
    <property type="match status" value="1"/>
</dbReference>
<dbReference type="InterPro" id="IPR007634">
    <property type="entry name" value="RNA_pol_sigma_54_DNA-bd"/>
</dbReference>
<dbReference type="NCBIfam" id="TIGR02395">
    <property type="entry name" value="rpoN_sigma"/>
    <property type="match status" value="1"/>
</dbReference>
<dbReference type="PRINTS" id="PR00045">
    <property type="entry name" value="SIGMA54FCT"/>
</dbReference>
<feature type="domain" description="RNA polymerase sigma factor 54 core-binding" evidence="11">
    <location>
        <begin position="117"/>
        <end position="310"/>
    </location>
</feature>
<feature type="compositionally biased region" description="Basic and acidic residues" evidence="9">
    <location>
        <begin position="51"/>
        <end position="61"/>
    </location>
</feature>
<dbReference type="PROSITE" id="PS50044">
    <property type="entry name" value="SIGMA54_3"/>
    <property type="match status" value="1"/>
</dbReference>
<dbReference type="PANTHER" id="PTHR32248:SF4">
    <property type="entry name" value="RNA POLYMERASE SIGMA-54 FACTOR"/>
    <property type="match status" value="1"/>
</dbReference>
<dbReference type="InterPro" id="IPR038709">
    <property type="entry name" value="RpoN_core-bd_sf"/>
</dbReference>
<evidence type="ECO:0000256" key="1">
    <source>
        <dbReference type="ARBA" id="ARBA00008798"/>
    </source>
</evidence>
<evidence type="ECO:0000256" key="4">
    <source>
        <dbReference type="ARBA" id="ARBA00022695"/>
    </source>
</evidence>
<keyword evidence="13" id="KW-1185">Reference proteome</keyword>
<dbReference type="GO" id="GO:0001216">
    <property type="term" value="F:DNA-binding transcription activator activity"/>
    <property type="evidence" value="ECO:0007669"/>
    <property type="project" value="InterPro"/>
</dbReference>
<protein>
    <submittedName>
        <fullName evidence="12">RNA polymerase, sigma 54 subunit, RpoN</fullName>
    </submittedName>
</protein>
<evidence type="ECO:0000313" key="12">
    <source>
        <dbReference type="EMBL" id="ACF11539.1"/>
    </source>
</evidence>
<dbReference type="KEGG" id="cpc:Cpar_1133"/>
<feature type="domain" description="RNA polymerase sigma factor 54 DNA-binding" evidence="10">
    <location>
        <begin position="325"/>
        <end position="483"/>
    </location>
</feature>
<dbReference type="PIRSF" id="PIRSF000774">
    <property type="entry name" value="RpoN"/>
    <property type="match status" value="1"/>
</dbReference>
<keyword evidence="8" id="KW-0804">Transcription</keyword>
<evidence type="ECO:0000256" key="2">
    <source>
        <dbReference type="ARBA" id="ARBA00022478"/>
    </source>
</evidence>
<dbReference type="Pfam" id="PF04963">
    <property type="entry name" value="Sigma54_CBD"/>
    <property type="match status" value="1"/>
</dbReference>
<keyword evidence="3" id="KW-0808">Transferase</keyword>
<dbReference type="RefSeq" id="WP_012502372.1">
    <property type="nucleotide sequence ID" value="NC_011027.1"/>
</dbReference>
<dbReference type="GO" id="GO:0003677">
    <property type="term" value="F:DNA binding"/>
    <property type="evidence" value="ECO:0007669"/>
    <property type="project" value="UniProtKB-KW"/>
</dbReference>
<reference evidence="12" key="1">
    <citation type="submission" date="2008-06" db="EMBL/GenBank/DDBJ databases">
        <title>Complete sequence of Chlorobaculum parvum NCIB 8327.</title>
        <authorList>
            <consortium name="US DOE Joint Genome Institute"/>
            <person name="Lucas S."/>
            <person name="Copeland A."/>
            <person name="Lapidus A."/>
            <person name="Glavina del Rio T."/>
            <person name="Dalin E."/>
            <person name="Tice H."/>
            <person name="Bruce D."/>
            <person name="Goodwin L."/>
            <person name="Pitluck S."/>
            <person name="Schmutz J."/>
            <person name="Larimer F."/>
            <person name="Land M."/>
            <person name="Hauser L."/>
            <person name="Kyrpides N."/>
            <person name="Mikhailova N."/>
            <person name="Zhao F."/>
            <person name="Li T."/>
            <person name="Liu Z."/>
            <person name="Overmann J."/>
            <person name="Bryant D.A."/>
            <person name="Richardson P."/>
        </authorList>
    </citation>
    <scope>NUCLEOTIDE SEQUENCE [LARGE SCALE GENOMIC DNA]</scope>
    <source>
        <strain evidence="12">NCIB 8327</strain>
    </source>
</reference>
<dbReference type="GO" id="GO:0016779">
    <property type="term" value="F:nucleotidyltransferase activity"/>
    <property type="evidence" value="ECO:0007669"/>
    <property type="project" value="UniProtKB-KW"/>
</dbReference>
<gene>
    <name evidence="12" type="ordered locus">Cpar_1133</name>
</gene>
<dbReference type="AlphaFoldDB" id="B3QNN6"/>
<dbReference type="eggNOG" id="COG1508">
    <property type="taxonomic scope" value="Bacteria"/>
</dbReference>
<dbReference type="InterPro" id="IPR007046">
    <property type="entry name" value="RNA_pol_sigma_54_core-bd"/>
</dbReference>
<comment type="similarity">
    <text evidence="1">Belongs to the sigma-54 factor family.</text>
</comment>
<dbReference type="EMBL" id="CP001099">
    <property type="protein sequence ID" value="ACF11539.1"/>
    <property type="molecule type" value="Genomic_DNA"/>
</dbReference>
<sequence length="485" mass="54888">MAEIRLQQRQTQSLQLTAQQVLTSQLLQLPLNQLEQRIYEELQENPMLELVEERSQPDSRDGTAPAAGVDDSQEMFDSEGRFDRAALKERSSDKAPGISARSSGSSSGGEDRFFQAVQHDTFHEQLLRELSFQEGIGQREVLIAAEILGNLDGDGYFTEEPEVIIDGLREADIETDEAEIRAIQKRIWYLDPPGVAVADLRERLLVQLSVFDHDHDPAAVKLARTILEKSFDDFMNKRFDRLLKKLDIGKQQLEEAIGVITSLDPHPAGVFVDEGGHYISPDFIVTYENGALTAVLNDRSSLSVRVSDEYREVLAKRMVPTADRQFMRKKLQRANDFATALQIRRQTLLKVMETLLIAQARFFIDGPRYLQPLVMKTVAEESGYDISTISRAVNGKYVQTRYGVFELKYFFSGALSTDEGEELSSRIIKAQLREIIEAENPAKPLSDDRLAELLGEKGVKIARRTVAKYREQMQIPVARLRKRIG</sequence>
<dbReference type="Gene3D" id="1.10.10.1330">
    <property type="entry name" value="RNA polymerase sigma-54 factor, core-binding domain"/>
    <property type="match status" value="1"/>
</dbReference>
<dbReference type="InterPro" id="IPR000394">
    <property type="entry name" value="RNA_pol_sigma_54"/>
</dbReference>
<dbReference type="Proteomes" id="UP000008811">
    <property type="component" value="Chromosome"/>
</dbReference>
<dbReference type="OrthoDB" id="9814402at2"/>
<dbReference type="GO" id="GO:0016987">
    <property type="term" value="F:sigma factor activity"/>
    <property type="evidence" value="ECO:0007669"/>
    <property type="project" value="UniProtKB-KW"/>
</dbReference>
<keyword evidence="2" id="KW-0240">DNA-directed RNA polymerase</keyword>
<evidence type="ECO:0000256" key="6">
    <source>
        <dbReference type="ARBA" id="ARBA00023082"/>
    </source>
</evidence>
<dbReference type="Pfam" id="PF00309">
    <property type="entry name" value="Sigma54_AID"/>
    <property type="match status" value="1"/>
</dbReference>
<feature type="compositionally biased region" description="Basic and acidic residues" evidence="9">
    <location>
        <begin position="78"/>
        <end position="93"/>
    </location>
</feature>
<keyword evidence="7" id="KW-0238">DNA-binding</keyword>
<dbReference type="Pfam" id="PF04552">
    <property type="entry name" value="Sigma54_DBD"/>
    <property type="match status" value="1"/>
</dbReference>
<evidence type="ECO:0000256" key="3">
    <source>
        <dbReference type="ARBA" id="ARBA00022679"/>
    </source>
</evidence>
<dbReference type="Gene3D" id="1.10.10.60">
    <property type="entry name" value="Homeodomain-like"/>
    <property type="match status" value="1"/>
</dbReference>
<name>B3QNN6_CHLP8</name>